<feature type="domain" description="Ketoreductase" evidence="5">
    <location>
        <begin position="6"/>
        <end position="190"/>
    </location>
</feature>
<dbReference type="InterPro" id="IPR036291">
    <property type="entry name" value="NAD(P)-bd_dom_sf"/>
</dbReference>
<evidence type="ECO:0000313" key="6">
    <source>
        <dbReference type="EMBL" id="QOV92423.1"/>
    </source>
</evidence>
<dbReference type="GO" id="GO:0050038">
    <property type="term" value="F:L-xylulose reductase (NADPH) activity"/>
    <property type="evidence" value="ECO:0007669"/>
    <property type="project" value="TreeGrafter"/>
</dbReference>
<sequence>MRLEGKKVLVTGAGKGIGREICKLLSACGAEVFAVSRTAADLQSLAAEIPCKTIVADLAEAQQAVSAAEQALKLAGRIDCLVNNAGISIPQSFLDTTADAFDRTMAVNVRAVMLITQVIAKDWIARKSPGAVVNLSSQASMAALADHAAYCASKGGLDMLTKVMALELGPHQIRVNAVNPTVTLTPMGEMAWGDPKKSGPMLAKIPLGRFAKPIHVANAVAYLLSDAADMIHGVTLPVDGGFLAQ</sequence>
<dbReference type="PRINTS" id="PR00081">
    <property type="entry name" value="GDHRDH"/>
</dbReference>
<dbReference type="Proteomes" id="UP000593765">
    <property type="component" value="Chromosome"/>
</dbReference>
<dbReference type="InterPro" id="IPR051737">
    <property type="entry name" value="L-xylulose/Carbonyl_redctase"/>
</dbReference>
<dbReference type="GO" id="GO:0005997">
    <property type="term" value="P:xylulose metabolic process"/>
    <property type="evidence" value="ECO:0007669"/>
    <property type="project" value="TreeGrafter"/>
</dbReference>
<dbReference type="GO" id="GO:0047936">
    <property type="term" value="F:glucose 1-dehydrogenase [NAD(P)+] activity"/>
    <property type="evidence" value="ECO:0007669"/>
    <property type="project" value="UniProtKB-EC"/>
</dbReference>
<evidence type="ECO:0000256" key="1">
    <source>
        <dbReference type="ARBA" id="ARBA00006484"/>
    </source>
</evidence>
<proteinExistence type="inferred from homology"/>
<reference evidence="6 7" key="1">
    <citation type="submission" date="2020-10" db="EMBL/GenBank/DDBJ databases">
        <title>Wide distribution of Phycisphaera-like planctomycetes from WD2101 soil group in peatlands and genome analysis of the first cultivated representative.</title>
        <authorList>
            <person name="Dedysh S.N."/>
            <person name="Beletsky A.V."/>
            <person name="Ivanova A."/>
            <person name="Kulichevskaya I.S."/>
            <person name="Suzina N.E."/>
            <person name="Philippov D.A."/>
            <person name="Rakitin A.L."/>
            <person name="Mardanov A.V."/>
            <person name="Ravin N.V."/>
        </authorList>
    </citation>
    <scope>NUCLEOTIDE SEQUENCE [LARGE SCALE GENOMIC DNA]</scope>
    <source>
        <strain evidence="6 7">M1803</strain>
    </source>
</reference>
<dbReference type="FunFam" id="3.40.50.720:FF:000214">
    <property type="entry name" value="L-xylulose reductase"/>
    <property type="match status" value="1"/>
</dbReference>
<dbReference type="PANTHER" id="PTHR44252:SF3">
    <property type="entry name" value="D-ERYTHRULOSE REDUCTASE-RELATED"/>
    <property type="match status" value="1"/>
</dbReference>
<keyword evidence="4 6" id="KW-0560">Oxidoreductase</keyword>
<evidence type="ECO:0000256" key="3">
    <source>
        <dbReference type="ARBA" id="ARBA00022857"/>
    </source>
</evidence>
<dbReference type="Gene3D" id="3.40.50.720">
    <property type="entry name" value="NAD(P)-binding Rossmann-like Domain"/>
    <property type="match status" value="1"/>
</dbReference>
<dbReference type="GO" id="GO:0006006">
    <property type="term" value="P:glucose metabolic process"/>
    <property type="evidence" value="ECO:0007669"/>
    <property type="project" value="TreeGrafter"/>
</dbReference>
<comment type="similarity">
    <text evidence="1">Belongs to the short-chain dehydrogenases/reductases (SDR) family.</text>
</comment>
<dbReference type="NCBIfam" id="NF005559">
    <property type="entry name" value="PRK07231.1"/>
    <property type="match status" value="1"/>
</dbReference>
<dbReference type="AlphaFoldDB" id="A0A7M2X3X2"/>
<name>A0A7M2X3X2_9BACT</name>
<dbReference type="InterPro" id="IPR057326">
    <property type="entry name" value="KR_dom"/>
</dbReference>
<keyword evidence="3" id="KW-0521">NADP</keyword>
<dbReference type="PRINTS" id="PR00080">
    <property type="entry name" value="SDRFAMILY"/>
</dbReference>
<dbReference type="SMART" id="SM00822">
    <property type="entry name" value="PKS_KR"/>
    <property type="match status" value="1"/>
</dbReference>
<protein>
    <submittedName>
        <fullName evidence="6">Glucose 1-dehydrogenase</fullName>
        <ecNumber evidence="6">1.1.1.47</ecNumber>
    </submittedName>
</protein>
<evidence type="ECO:0000259" key="5">
    <source>
        <dbReference type="SMART" id="SM00822"/>
    </source>
</evidence>
<dbReference type="GO" id="GO:0004090">
    <property type="term" value="F:carbonyl reductase (NADPH) activity"/>
    <property type="evidence" value="ECO:0007669"/>
    <property type="project" value="TreeGrafter"/>
</dbReference>
<organism evidence="6 7">
    <name type="scientific">Humisphaera borealis</name>
    <dbReference type="NCBI Taxonomy" id="2807512"/>
    <lineage>
        <taxon>Bacteria</taxon>
        <taxon>Pseudomonadati</taxon>
        <taxon>Planctomycetota</taxon>
        <taxon>Phycisphaerae</taxon>
        <taxon>Tepidisphaerales</taxon>
        <taxon>Tepidisphaeraceae</taxon>
        <taxon>Humisphaera</taxon>
    </lineage>
</organism>
<dbReference type="EMBL" id="CP063458">
    <property type="protein sequence ID" value="QOV92423.1"/>
    <property type="molecule type" value="Genomic_DNA"/>
</dbReference>
<dbReference type="PANTHER" id="PTHR44252">
    <property type="entry name" value="D-ERYTHRULOSE REDUCTASE"/>
    <property type="match status" value="1"/>
</dbReference>
<dbReference type="KEGG" id="hbs:IPV69_13385"/>
<evidence type="ECO:0000313" key="7">
    <source>
        <dbReference type="Proteomes" id="UP000593765"/>
    </source>
</evidence>
<dbReference type="InterPro" id="IPR020904">
    <property type="entry name" value="Sc_DH/Rdtase_CS"/>
</dbReference>
<dbReference type="InterPro" id="IPR002347">
    <property type="entry name" value="SDR_fam"/>
</dbReference>
<comment type="subunit">
    <text evidence="2">Homotetramer.</text>
</comment>
<accession>A0A7M2X3X2</accession>
<dbReference type="EC" id="1.1.1.47" evidence="6"/>
<evidence type="ECO:0000256" key="4">
    <source>
        <dbReference type="ARBA" id="ARBA00023002"/>
    </source>
</evidence>
<gene>
    <name evidence="6" type="ORF">IPV69_13385</name>
</gene>
<evidence type="ECO:0000256" key="2">
    <source>
        <dbReference type="ARBA" id="ARBA00011881"/>
    </source>
</evidence>
<dbReference type="SUPFAM" id="SSF51735">
    <property type="entry name" value="NAD(P)-binding Rossmann-fold domains"/>
    <property type="match status" value="1"/>
</dbReference>
<dbReference type="PROSITE" id="PS00061">
    <property type="entry name" value="ADH_SHORT"/>
    <property type="match status" value="1"/>
</dbReference>
<dbReference type="RefSeq" id="WP_390884409.1">
    <property type="nucleotide sequence ID" value="NZ_CP063458.1"/>
</dbReference>
<keyword evidence="7" id="KW-1185">Reference proteome</keyword>
<dbReference type="Pfam" id="PF13561">
    <property type="entry name" value="adh_short_C2"/>
    <property type="match status" value="1"/>
</dbReference>